<dbReference type="Pfam" id="PF01694">
    <property type="entry name" value="Rhomboid"/>
    <property type="match status" value="1"/>
</dbReference>
<keyword evidence="3 5" id="KW-1133">Transmembrane helix</keyword>
<feature type="transmembrane region" description="Helical" evidence="5">
    <location>
        <begin position="174"/>
        <end position="193"/>
    </location>
</feature>
<feature type="transmembrane region" description="Helical" evidence="5">
    <location>
        <begin position="113"/>
        <end position="132"/>
    </location>
</feature>
<protein>
    <submittedName>
        <fullName evidence="7">Rhombosortase</fullName>
        <ecNumber evidence="7">3.4.21.-</ecNumber>
    </submittedName>
</protein>
<dbReference type="EC" id="3.4.21.-" evidence="7"/>
<dbReference type="InterPro" id="IPR050925">
    <property type="entry name" value="Rhomboid_protease_S54"/>
</dbReference>
<evidence type="ECO:0000256" key="1">
    <source>
        <dbReference type="ARBA" id="ARBA00004141"/>
    </source>
</evidence>
<keyword evidence="2 5" id="KW-0812">Transmembrane</keyword>
<dbReference type="Gene3D" id="1.20.1540.10">
    <property type="entry name" value="Rhomboid-like"/>
    <property type="match status" value="1"/>
</dbReference>
<gene>
    <name evidence="7" type="primary">rrtA</name>
    <name evidence="7" type="ORF">E8M12_07280</name>
</gene>
<keyword evidence="8" id="KW-1185">Reference proteome</keyword>
<dbReference type="GO" id="GO:0004252">
    <property type="term" value="F:serine-type endopeptidase activity"/>
    <property type="evidence" value="ECO:0007669"/>
    <property type="project" value="InterPro"/>
</dbReference>
<dbReference type="RefSeq" id="WP_136735433.1">
    <property type="nucleotide sequence ID" value="NZ_SWDB01000014.1"/>
</dbReference>
<keyword evidence="7" id="KW-0378">Hydrolase</keyword>
<dbReference type="SUPFAM" id="SSF144091">
    <property type="entry name" value="Rhomboid-like"/>
    <property type="match status" value="1"/>
</dbReference>
<comment type="caution">
    <text evidence="7">The sequence shown here is derived from an EMBL/GenBank/DDBJ whole genome shotgun (WGS) entry which is preliminary data.</text>
</comment>
<dbReference type="InterPro" id="IPR023826">
    <property type="entry name" value="Rhom-like_SP_proteobac"/>
</dbReference>
<dbReference type="PANTHER" id="PTHR43731:SF16">
    <property type="entry name" value="RHOMBOSORTASE"/>
    <property type="match status" value="1"/>
</dbReference>
<sequence length="200" mass="21984">MLKLSLPWQTSAWLTPLITLVISIAVFWLPESISDSLIYDRNAINAGQYWRLLTGHFDHTNLNHMLLNIAGLTMLWALHGDHYRHGIFITVFLVSALACSIGIYLFDPQMLRYVGLSGVLHGIFVFGAIADIRTGDKTGYLLLLGVSGKILYEQTVGASSEMEEMIGANVAVDAHLYGALGGVIAAFLLAMVIKHQEKPD</sequence>
<name>A0A4U1B775_9GAMM</name>
<dbReference type="OrthoDB" id="196054at2"/>
<evidence type="ECO:0000259" key="6">
    <source>
        <dbReference type="Pfam" id="PF01694"/>
    </source>
</evidence>
<dbReference type="Proteomes" id="UP000307999">
    <property type="component" value="Unassembled WGS sequence"/>
</dbReference>
<keyword evidence="4 5" id="KW-0472">Membrane</keyword>
<proteinExistence type="predicted"/>
<dbReference type="InterPro" id="IPR022764">
    <property type="entry name" value="Peptidase_S54_rhomboid_dom"/>
</dbReference>
<reference evidence="7 8" key="1">
    <citation type="submission" date="2019-04" db="EMBL/GenBank/DDBJ databases">
        <title>Thalassotalea guangxiensis sp. nov., isolated from sediment of the coastal wetland.</title>
        <authorList>
            <person name="Zheng S."/>
            <person name="Zhang D."/>
        </authorList>
    </citation>
    <scope>NUCLEOTIDE SEQUENCE [LARGE SCALE GENOMIC DNA]</scope>
    <source>
        <strain evidence="7 8">ZS-4</strain>
    </source>
</reference>
<feature type="transmembrane region" description="Helical" evidence="5">
    <location>
        <begin position="85"/>
        <end position="106"/>
    </location>
</feature>
<evidence type="ECO:0000256" key="4">
    <source>
        <dbReference type="ARBA" id="ARBA00023136"/>
    </source>
</evidence>
<evidence type="ECO:0000256" key="3">
    <source>
        <dbReference type="ARBA" id="ARBA00022989"/>
    </source>
</evidence>
<dbReference type="AlphaFoldDB" id="A0A4U1B775"/>
<accession>A0A4U1B775</accession>
<feature type="transmembrane region" description="Helical" evidence="5">
    <location>
        <begin position="12"/>
        <end position="29"/>
    </location>
</feature>
<comment type="subcellular location">
    <subcellularLocation>
        <location evidence="1">Membrane</location>
        <topology evidence="1">Multi-pass membrane protein</topology>
    </subcellularLocation>
</comment>
<evidence type="ECO:0000313" key="8">
    <source>
        <dbReference type="Proteomes" id="UP000307999"/>
    </source>
</evidence>
<evidence type="ECO:0000256" key="2">
    <source>
        <dbReference type="ARBA" id="ARBA00022692"/>
    </source>
</evidence>
<evidence type="ECO:0000313" key="7">
    <source>
        <dbReference type="EMBL" id="TKB45726.1"/>
    </source>
</evidence>
<organism evidence="7 8">
    <name type="scientific">Thalassotalea mangrovi</name>
    <dbReference type="NCBI Taxonomy" id="2572245"/>
    <lineage>
        <taxon>Bacteria</taxon>
        <taxon>Pseudomonadati</taxon>
        <taxon>Pseudomonadota</taxon>
        <taxon>Gammaproteobacteria</taxon>
        <taxon>Alteromonadales</taxon>
        <taxon>Colwelliaceae</taxon>
        <taxon>Thalassotalea</taxon>
    </lineage>
</organism>
<dbReference type="GO" id="GO:0016020">
    <property type="term" value="C:membrane"/>
    <property type="evidence" value="ECO:0007669"/>
    <property type="project" value="UniProtKB-SubCell"/>
</dbReference>
<dbReference type="EMBL" id="SWDB01000014">
    <property type="protein sequence ID" value="TKB45726.1"/>
    <property type="molecule type" value="Genomic_DNA"/>
</dbReference>
<dbReference type="InterPro" id="IPR035952">
    <property type="entry name" value="Rhomboid-like_sf"/>
</dbReference>
<evidence type="ECO:0000256" key="5">
    <source>
        <dbReference type="SAM" id="Phobius"/>
    </source>
</evidence>
<dbReference type="NCBIfam" id="TIGR03902">
    <property type="entry name" value="rhom_GG_sort"/>
    <property type="match status" value="1"/>
</dbReference>
<dbReference type="PANTHER" id="PTHR43731">
    <property type="entry name" value="RHOMBOID PROTEASE"/>
    <property type="match status" value="1"/>
</dbReference>
<feature type="domain" description="Peptidase S54 rhomboid" evidence="6">
    <location>
        <begin position="47"/>
        <end position="190"/>
    </location>
</feature>